<gene>
    <name evidence="8" type="ORF">F8566_41280</name>
</gene>
<accession>A0A6H9YKF1</accession>
<protein>
    <submittedName>
        <fullName evidence="8">TetR/AcrR family transcriptional regulator</fullName>
    </submittedName>
</protein>
<dbReference type="InterPro" id="IPR036271">
    <property type="entry name" value="Tet_transcr_reg_TetR-rel_C_sf"/>
</dbReference>
<dbReference type="AlphaFoldDB" id="A0A6H9YKF1"/>
<evidence type="ECO:0000256" key="5">
    <source>
        <dbReference type="PROSITE-ProRule" id="PRU00335"/>
    </source>
</evidence>
<dbReference type="EMBL" id="WBMT01000025">
    <property type="protein sequence ID" value="KAB2341573.1"/>
    <property type="molecule type" value="Genomic_DNA"/>
</dbReference>
<dbReference type="Gene3D" id="1.10.357.10">
    <property type="entry name" value="Tetracycline Repressor, domain 2"/>
    <property type="match status" value="1"/>
</dbReference>
<evidence type="ECO:0000256" key="4">
    <source>
        <dbReference type="ARBA" id="ARBA00023163"/>
    </source>
</evidence>
<dbReference type="InterPro" id="IPR001647">
    <property type="entry name" value="HTH_TetR"/>
</dbReference>
<dbReference type="InterPro" id="IPR041490">
    <property type="entry name" value="KstR2_TetR_C"/>
</dbReference>
<reference evidence="8 9" key="1">
    <citation type="submission" date="2019-09" db="EMBL/GenBank/DDBJ databases">
        <title>Actinomadura physcomitrii sp. nov., a novel actinomycete isolated from moss [Physcomitrium sphaericum (Ludw) Fuernr].</title>
        <authorList>
            <person name="Zhuang X."/>
            <person name="Liu C."/>
        </authorList>
    </citation>
    <scope>NUCLEOTIDE SEQUENCE [LARGE SCALE GENOMIC DNA]</scope>
    <source>
        <strain evidence="8 9">HMC1</strain>
    </source>
</reference>
<comment type="caution">
    <text evidence="8">The sequence shown here is derived from an EMBL/GenBank/DDBJ whole genome shotgun (WGS) entry which is preliminary data.</text>
</comment>
<dbReference type="Pfam" id="PF17932">
    <property type="entry name" value="TetR_C_24"/>
    <property type="match status" value="1"/>
</dbReference>
<dbReference type="PANTHER" id="PTHR30055:SF175">
    <property type="entry name" value="HTH-TYPE TRANSCRIPTIONAL REPRESSOR KSTR2"/>
    <property type="match status" value="1"/>
</dbReference>
<feature type="DNA-binding region" description="H-T-H motif" evidence="5">
    <location>
        <begin position="45"/>
        <end position="64"/>
    </location>
</feature>
<dbReference type="InterPro" id="IPR050109">
    <property type="entry name" value="HTH-type_TetR-like_transc_reg"/>
</dbReference>
<evidence type="ECO:0000256" key="2">
    <source>
        <dbReference type="ARBA" id="ARBA00023015"/>
    </source>
</evidence>
<dbReference type="Gene3D" id="1.10.10.60">
    <property type="entry name" value="Homeodomain-like"/>
    <property type="match status" value="1"/>
</dbReference>
<dbReference type="GO" id="GO:0000976">
    <property type="term" value="F:transcription cis-regulatory region binding"/>
    <property type="evidence" value="ECO:0007669"/>
    <property type="project" value="TreeGrafter"/>
</dbReference>
<evidence type="ECO:0000259" key="7">
    <source>
        <dbReference type="PROSITE" id="PS50977"/>
    </source>
</evidence>
<keyword evidence="1" id="KW-0678">Repressor</keyword>
<dbReference type="RefSeq" id="WP_151568339.1">
    <property type="nucleotide sequence ID" value="NZ_WBMT01000025.1"/>
</dbReference>
<evidence type="ECO:0000256" key="3">
    <source>
        <dbReference type="ARBA" id="ARBA00023125"/>
    </source>
</evidence>
<dbReference type="SUPFAM" id="SSF48498">
    <property type="entry name" value="Tetracyclin repressor-like, C-terminal domain"/>
    <property type="match status" value="1"/>
</dbReference>
<evidence type="ECO:0000313" key="8">
    <source>
        <dbReference type="EMBL" id="KAB2341573.1"/>
    </source>
</evidence>
<dbReference type="PROSITE" id="PS50977">
    <property type="entry name" value="HTH_TETR_2"/>
    <property type="match status" value="1"/>
</dbReference>
<keyword evidence="9" id="KW-1185">Reference proteome</keyword>
<proteinExistence type="predicted"/>
<dbReference type="Proteomes" id="UP000468735">
    <property type="component" value="Unassembled WGS sequence"/>
</dbReference>
<dbReference type="PRINTS" id="PR00455">
    <property type="entry name" value="HTHTETR"/>
</dbReference>
<keyword evidence="3 5" id="KW-0238">DNA-binding</keyword>
<sequence length="209" mass="23223">MVVAKSREQGGKREGGRTPSRADRREQLLAVAAELFATRGYAGTTTRDIAEAAGILAGSIYHHFPSKEALLDEILRTFLTRLYDRFAGVERQGGDPREALINLIKISFSCIHDTPHAVAVYQNESDNLAGEKGFAYVADYSLRIEQIWLRVMTAGQTSGVVRPDLDVKLAYLFIRDAVWSSVRWYRAKGPLQSDNVADQYLKLLYGGLG</sequence>
<dbReference type="Pfam" id="PF00440">
    <property type="entry name" value="TetR_N"/>
    <property type="match status" value="1"/>
</dbReference>
<dbReference type="GO" id="GO:0003700">
    <property type="term" value="F:DNA-binding transcription factor activity"/>
    <property type="evidence" value="ECO:0007669"/>
    <property type="project" value="TreeGrafter"/>
</dbReference>
<keyword evidence="4" id="KW-0804">Transcription</keyword>
<dbReference type="SUPFAM" id="SSF46689">
    <property type="entry name" value="Homeodomain-like"/>
    <property type="match status" value="1"/>
</dbReference>
<feature type="region of interest" description="Disordered" evidence="6">
    <location>
        <begin position="1"/>
        <end position="23"/>
    </location>
</feature>
<evidence type="ECO:0000256" key="6">
    <source>
        <dbReference type="SAM" id="MobiDB-lite"/>
    </source>
</evidence>
<evidence type="ECO:0000256" key="1">
    <source>
        <dbReference type="ARBA" id="ARBA00022491"/>
    </source>
</evidence>
<keyword evidence="2" id="KW-0805">Transcription regulation</keyword>
<feature type="domain" description="HTH tetR-type" evidence="7">
    <location>
        <begin position="22"/>
        <end position="82"/>
    </location>
</feature>
<dbReference type="OrthoDB" id="9814200at2"/>
<dbReference type="PANTHER" id="PTHR30055">
    <property type="entry name" value="HTH-TYPE TRANSCRIPTIONAL REGULATOR RUTR"/>
    <property type="match status" value="1"/>
</dbReference>
<name>A0A6H9YKF1_9ACTN</name>
<organism evidence="8 9">
    <name type="scientific">Actinomadura rudentiformis</name>
    <dbReference type="NCBI Taxonomy" id="359158"/>
    <lineage>
        <taxon>Bacteria</taxon>
        <taxon>Bacillati</taxon>
        <taxon>Actinomycetota</taxon>
        <taxon>Actinomycetes</taxon>
        <taxon>Streptosporangiales</taxon>
        <taxon>Thermomonosporaceae</taxon>
        <taxon>Actinomadura</taxon>
    </lineage>
</organism>
<dbReference type="InterPro" id="IPR009057">
    <property type="entry name" value="Homeodomain-like_sf"/>
</dbReference>
<evidence type="ECO:0000313" key="9">
    <source>
        <dbReference type="Proteomes" id="UP000468735"/>
    </source>
</evidence>